<dbReference type="EMBL" id="CAJMWW010000168">
    <property type="protein sequence ID" value="CAE6453727.1"/>
    <property type="molecule type" value="Genomic_DNA"/>
</dbReference>
<proteinExistence type="predicted"/>
<evidence type="ECO:0000313" key="1">
    <source>
        <dbReference type="EMBL" id="CAE6453727.1"/>
    </source>
</evidence>
<accession>A0A8H3GJE2</accession>
<gene>
    <name evidence="1" type="ORF">RDB_LOCUS132083</name>
</gene>
<organism evidence="1 2">
    <name type="scientific">Rhizoctonia solani</name>
    <dbReference type="NCBI Taxonomy" id="456999"/>
    <lineage>
        <taxon>Eukaryota</taxon>
        <taxon>Fungi</taxon>
        <taxon>Dikarya</taxon>
        <taxon>Basidiomycota</taxon>
        <taxon>Agaricomycotina</taxon>
        <taxon>Agaricomycetes</taxon>
        <taxon>Cantharellales</taxon>
        <taxon>Ceratobasidiaceae</taxon>
        <taxon>Rhizoctonia</taxon>
    </lineage>
</organism>
<reference evidence="1" key="1">
    <citation type="submission" date="2021-01" db="EMBL/GenBank/DDBJ databases">
        <authorList>
            <person name="Kaushik A."/>
        </authorList>
    </citation>
    <scope>NUCLEOTIDE SEQUENCE</scope>
    <source>
        <strain evidence="1">AG3-T5</strain>
    </source>
</reference>
<sequence>MPVWSNLARVFDFGGQWGSATVRLVEGDDASFTIKKVESMLEDSMKVLQSHEKLLNSRQYSTFTIKHRRLLLKVVELKMDMQTQQSRNAFSAVPADRQTYNSDLVQLHGQTEIFQRDVISASRRAQLEEEERFFAAAQEAEMSPNATWYSIITPRESATMDSDAVSDTSTLVDREPLLAVAHVRERTSSVGSDSLEGEAYRRILIMESNEKRMVMIDPNPCYVNKDADLMNESTLLEMSRAGENLLRGTEPDNLKGYEVVGKAEEPSWIDSLIDTMARLGAGVSTTTV</sequence>
<evidence type="ECO:0000313" key="2">
    <source>
        <dbReference type="Proteomes" id="UP000663841"/>
    </source>
</evidence>
<comment type="caution">
    <text evidence="1">The sequence shown here is derived from an EMBL/GenBank/DDBJ whole genome shotgun (WGS) entry which is preliminary data.</text>
</comment>
<dbReference type="Proteomes" id="UP000663841">
    <property type="component" value="Unassembled WGS sequence"/>
</dbReference>
<protein>
    <submittedName>
        <fullName evidence="1">Uncharacterized protein</fullName>
    </submittedName>
</protein>
<dbReference type="AlphaFoldDB" id="A0A8H3GJE2"/>
<name>A0A8H3GJE2_9AGAM</name>